<organism evidence="1 2">
    <name type="scientific">Thiomicrorhabdus marina</name>
    <dbReference type="NCBI Taxonomy" id="2818442"/>
    <lineage>
        <taxon>Bacteria</taxon>
        <taxon>Pseudomonadati</taxon>
        <taxon>Pseudomonadota</taxon>
        <taxon>Gammaproteobacteria</taxon>
        <taxon>Thiotrichales</taxon>
        <taxon>Piscirickettsiaceae</taxon>
        <taxon>Thiomicrorhabdus</taxon>
    </lineage>
</organism>
<dbReference type="EMBL" id="JAGETV010000006">
    <property type="protein sequence ID" value="MBO1926966.1"/>
    <property type="molecule type" value="Genomic_DNA"/>
</dbReference>
<reference evidence="1 2" key="1">
    <citation type="submission" date="2021-03" db="EMBL/GenBank/DDBJ databases">
        <title>Thiomicrorhabdus sp.nov.,novel sulfur-oxidizing bacteria isolated from coastal sediment.</title>
        <authorList>
            <person name="Liu X."/>
        </authorList>
    </citation>
    <scope>NUCLEOTIDE SEQUENCE [LARGE SCALE GENOMIC DNA]</scope>
    <source>
        <strain evidence="1 2">6S2-11</strain>
    </source>
</reference>
<sequence length="129" mass="14924">MSVNKMLKAYRTLFNYAKEKAIIAEYQTWQHLGHAIEKAEQADHDLADLTDKEFNQVQKDLHADMMQLAEYLTDVEQGVKEFLYMDLPVLEKLLIDKAMSLSDPTAITVLRMRIAAAMDENHPMFDKPH</sequence>
<name>A0ABS3Q3R9_9GAMM</name>
<evidence type="ECO:0008006" key="3">
    <source>
        <dbReference type="Google" id="ProtNLM"/>
    </source>
</evidence>
<keyword evidence="2" id="KW-1185">Reference proteome</keyword>
<dbReference type="Proteomes" id="UP000664835">
    <property type="component" value="Unassembled WGS sequence"/>
</dbReference>
<proteinExistence type="predicted"/>
<dbReference type="InterPro" id="IPR009912">
    <property type="entry name" value="DUF1451"/>
</dbReference>
<protein>
    <recommendedName>
        <fullName evidence="3">Flagellar protein FliT</fullName>
    </recommendedName>
</protein>
<evidence type="ECO:0000313" key="1">
    <source>
        <dbReference type="EMBL" id="MBO1926966.1"/>
    </source>
</evidence>
<dbReference type="Pfam" id="PF07295">
    <property type="entry name" value="DUF1451"/>
    <property type="match status" value="1"/>
</dbReference>
<comment type="caution">
    <text evidence="1">The sequence shown here is derived from an EMBL/GenBank/DDBJ whole genome shotgun (WGS) entry which is preliminary data.</text>
</comment>
<accession>A0ABS3Q3R9</accession>
<evidence type="ECO:0000313" key="2">
    <source>
        <dbReference type="Proteomes" id="UP000664835"/>
    </source>
</evidence>
<dbReference type="RefSeq" id="WP_208148411.1">
    <property type="nucleotide sequence ID" value="NZ_JAGETV010000006.1"/>
</dbReference>
<gene>
    <name evidence="1" type="ORF">J3998_05200</name>
</gene>